<evidence type="ECO:0000313" key="1">
    <source>
        <dbReference type="EMBL" id="KAK6953338.1"/>
    </source>
</evidence>
<reference evidence="1 2" key="1">
    <citation type="journal article" date="2024" name="Front Chem Biol">
        <title>Unveiling the potential of Daldinia eschscholtzii MFLUCC 19-0629 through bioactivity and bioinformatics studies for enhanced sustainable agriculture production.</title>
        <authorList>
            <person name="Brooks S."/>
            <person name="Weaver J.A."/>
            <person name="Klomchit A."/>
            <person name="Alharthi S.A."/>
            <person name="Onlamun T."/>
            <person name="Nurani R."/>
            <person name="Vong T.K."/>
            <person name="Alberti F."/>
            <person name="Greco C."/>
        </authorList>
    </citation>
    <scope>NUCLEOTIDE SEQUENCE [LARGE SCALE GENOMIC DNA]</scope>
    <source>
        <strain evidence="1">MFLUCC 19-0629</strain>
    </source>
</reference>
<keyword evidence="2" id="KW-1185">Reference proteome</keyword>
<dbReference type="AlphaFoldDB" id="A0AAX6ML15"/>
<gene>
    <name evidence="1" type="ORF">Daesc_005641</name>
</gene>
<protein>
    <submittedName>
        <fullName evidence="1">Uncharacterized protein</fullName>
    </submittedName>
</protein>
<organism evidence="1 2">
    <name type="scientific">Daldinia eschscholtzii</name>
    <dbReference type="NCBI Taxonomy" id="292717"/>
    <lineage>
        <taxon>Eukaryota</taxon>
        <taxon>Fungi</taxon>
        <taxon>Dikarya</taxon>
        <taxon>Ascomycota</taxon>
        <taxon>Pezizomycotina</taxon>
        <taxon>Sordariomycetes</taxon>
        <taxon>Xylariomycetidae</taxon>
        <taxon>Xylariales</taxon>
        <taxon>Hypoxylaceae</taxon>
        <taxon>Daldinia</taxon>
    </lineage>
</organism>
<name>A0AAX6ML15_9PEZI</name>
<accession>A0AAX6ML15</accession>
<proteinExistence type="predicted"/>
<evidence type="ECO:0000313" key="2">
    <source>
        <dbReference type="Proteomes" id="UP001369815"/>
    </source>
</evidence>
<comment type="caution">
    <text evidence="1">The sequence shown here is derived from an EMBL/GenBank/DDBJ whole genome shotgun (WGS) entry which is preliminary data.</text>
</comment>
<sequence length="102" mass="11733">MAGRVSIPYFEIEYARDIDKVLRQLSLIERNVYQRTISTITGPDDEEELKDDIRDAQVTTAQLRGIKVEFENDPVALGKLETAIGMLVRIENRLKRLQEQVS</sequence>
<dbReference type="Proteomes" id="UP001369815">
    <property type="component" value="Unassembled WGS sequence"/>
</dbReference>
<dbReference type="EMBL" id="JBANMG010000005">
    <property type="protein sequence ID" value="KAK6953338.1"/>
    <property type="molecule type" value="Genomic_DNA"/>
</dbReference>